<feature type="compositionally biased region" description="Acidic residues" evidence="2">
    <location>
        <begin position="17"/>
        <end position="33"/>
    </location>
</feature>
<feature type="region of interest" description="Disordered" evidence="2">
    <location>
        <begin position="546"/>
        <end position="577"/>
    </location>
</feature>
<dbReference type="InterPro" id="IPR013087">
    <property type="entry name" value="Znf_C2H2_type"/>
</dbReference>
<evidence type="ECO:0000259" key="3">
    <source>
        <dbReference type="PROSITE" id="PS50157"/>
    </source>
</evidence>
<feature type="compositionally biased region" description="Low complexity" evidence="2">
    <location>
        <begin position="270"/>
        <end position="282"/>
    </location>
</feature>
<feature type="region of interest" description="Disordered" evidence="2">
    <location>
        <begin position="622"/>
        <end position="647"/>
    </location>
</feature>
<name>A0A1I8JS38_9PLAT</name>
<keyword evidence="1" id="KW-0863">Zinc-finger</keyword>
<feature type="compositionally biased region" description="Low complexity" evidence="2">
    <location>
        <begin position="175"/>
        <end position="188"/>
    </location>
</feature>
<feature type="compositionally biased region" description="Low complexity" evidence="2">
    <location>
        <begin position="348"/>
        <end position="368"/>
    </location>
</feature>
<feature type="region of interest" description="Disordered" evidence="2">
    <location>
        <begin position="474"/>
        <end position="498"/>
    </location>
</feature>
<feature type="domain" description="C2H2-type" evidence="3">
    <location>
        <begin position="206"/>
        <end position="234"/>
    </location>
</feature>
<organism evidence="4 5">
    <name type="scientific">Macrostomum lignano</name>
    <dbReference type="NCBI Taxonomy" id="282301"/>
    <lineage>
        <taxon>Eukaryota</taxon>
        <taxon>Metazoa</taxon>
        <taxon>Spiralia</taxon>
        <taxon>Lophotrochozoa</taxon>
        <taxon>Platyhelminthes</taxon>
        <taxon>Rhabditophora</taxon>
        <taxon>Macrostomorpha</taxon>
        <taxon>Macrostomida</taxon>
        <taxon>Macrostomidae</taxon>
        <taxon>Macrostomum</taxon>
    </lineage>
</organism>
<feature type="region of interest" description="Disordered" evidence="2">
    <location>
        <begin position="267"/>
        <end position="321"/>
    </location>
</feature>
<dbReference type="Gene3D" id="3.30.160.60">
    <property type="entry name" value="Classic Zinc Finger"/>
    <property type="match status" value="1"/>
</dbReference>
<dbReference type="PROSITE" id="PS00028">
    <property type="entry name" value="ZINC_FINGER_C2H2_1"/>
    <property type="match status" value="1"/>
</dbReference>
<feature type="compositionally biased region" description="Basic residues" evidence="2">
    <location>
        <begin position="483"/>
        <end position="498"/>
    </location>
</feature>
<feature type="region of interest" description="Disordered" evidence="2">
    <location>
        <begin position="437"/>
        <end position="457"/>
    </location>
</feature>
<keyword evidence="1" id="KW-0479">Metal-binding</keyword>
<proteinExistence type="predicted"/>
<evidence type="ECO:0000313" key="5">
    <source>
        <dbReference type="WBParaSite" id="snap_masked-unitig_44730-processed-gene-0.0-mRNA-1"/>
    </source>
</evidence>
<evidence type="ECO:0000313" key="4">
    <source>
        <dbReference type="Proteomes" id="UP000095280"/>
    </source>
</evidence>
<feature type="compositionally biased region" description="Polar residues" evidence="2">
    <location>
        <begin position="1165"/>
        <end position="1175"/>
    </location>
</feature>
<keyword evidence="4" id="KW-1185">Reference proteome</keyword>
<feature type="compositionally biased region" description="Low complexity" evidence="2">
    <location>
        <begin position="39"/>
        <end position="52"/>
    </location>
</feature>
<feature type="region of interest" description="Disordered" evidence="2">
    <location>
        <begin position="165"/>
        <end position="194"/>
    </location>
</feature>
<feature type="compositionally biased region" description="Acidic residues" evidence="2">
    <location>
        <begin position="290"/>
        <end position="305"/>
    </location>
</feature>
<protein>
    <submittedName>
        <fullName evidence="5">C2H2-type domain-containing protein</fullName>
    </submittedName>
</protein>
<dbReference type="InterPro" id="IPR036236">
    <property type="entry name" value="Znf_C2H2_sf"/>
</dbReference>
<evidence type="ECO:0000256" key="2">
    <source>
        <dbReference type="SAM" id="MobiDB-lite"/>
    </source>
</evidence>
<feature type="region of interest" description="Disordered" evidence="2">
    <location>
        <begin position="1158"/>
        <end position="1179"/>
    </location>
</feature>
<dbReference type="SUPFAM" id="SSF57667">
    <property type="entry name" value="beta-beta-alpha zinc fingers"/>
    <property type="match status" value="1"/>
</dbReference>
<evidence type="ECO:0000256" key="1">
    <source>
        <dbReference type="PROSITE-ProRule" id="PRU00042"/>
    </source>
</evidence>
<feature type="region of interest" description="Disordered" evidence="2">
    <location>
        <begin position="343"/>
        <end position="410"/>
    </location>
</feature>
<sequence length="1279" mass="135591">MSPPHLPNPEAPRPALVEEDEEEGMVGDDDDGDFSVQEAGGAARAGARLGLASKRPTLTTKRSTRWRAPRGAGVRDLRCQVPPDTPVSMSIADLPRPGAGAAEAHPGAPVRADGVELPAVPQEERSSPPTGPTAFAWTCAASQTKPPVRKFSAAAAACNRQLAGLAGPPRPAGPAPSTSATTAASGSPPLQPARRHIPVHTGERPHQCPFCGCRFGDRSYMLKHTRFVHNVELARVQKAKTRPRYAIAPALRYFENADILAVHLEKYHSRPGQSSRHQQQQQPRHHGGADADEEAEDEYPEEEDAPAGRAQAGRPGHGDPILLRPVRLHLSADLAQLHAHLTEHADHQQQQQQSQSPPATAAAAPSASDEPKPRLTQPASRVDRQAAVVQGEPQQPVQLQSGLGRPDDVIDPQLACGFEGVGAGLGRVQPLGQAAVRPSEQEVRAHAQRPPSGIPSPPHHEEVVAAAGCVANDEAEPGQREGRRQRHHPRLRSQAGRRRRFCERFGAGGLGQVRLGVHQRHQREAAVTAQLQEVRAFDGVLLAKPRPAAHQPDSATGDRQKVAHPQMRPKPHTRPWLKVGLNSSSWLESSSRPGCSAGRFAARLALPRQQVEAEAGQLGRWGTSVGGRLSGRRRRRPRQGAGNLPHQPEAFGLVASEVVGAAACVRVQRRAAELIRADNFAESGLDERRGPPRKTWPMRSTMTTWSHMVGHVGAAGRAGAEHQRQLGDAPRAFSVASLKEVTMRAISDNEAISDNSNLSTGRSPVMEPASRHGAVGHAVARQPVDLAELAPSNRHPQALMPRRHLLVDAAVALVAAAAPAGAGLGFEGVQRGLQAAHLSGCFGEAAQLQLRRPAGSRAGRAVAAWLRMRAAAAEWQMNNSGAEMSGARAGETISHFLRAPLLGGLGTAGTLLRLLTRPPAGCRLLHPESADRPAAVSLQPLSHDSHLLSLQPLLQVALVGQHARVEAALFVQLLLQLLHALFVCPSRLSSAARSRAASSSSAMVRSRCSPLLLRCGGSVYSSVTASNLSSVRRRPTCTSLPSACLHQPVDEVVAAVVPDPVRAHLDELRLREGVAGAPEVLIRVPAGVAAAANVAADQADPQTVGVAAQGAAVAVGALRGGNVAAHGAGGLVPLVQAAQVEAVVAQDGQDALERARQAGPGTLGQVGSSTSSRTGNWAPRGTRVLHAGHRAERLAVLGAVELVRGGLVGELQQHHELAWRPVPDDLHLQQLGAAVRHELSQVNHRHVRRHRQHHQHGGPGRAPVSRVLHQVQHAVRQAG</sequence>
<dbReference type="GO" id="GO:0008270">
    <property type="term" value="F:zinc ion binding"/>
    <property type="evidence" value="ECO:0007669"/>
    <property type="project" value="UniProtKB-KW"/>
</dbReference>
<reference evidence="5" key="1">
    <citation type="submission" date="2016-11" db="UniProtKB">
        <authorList>
            <consortium name="WormBaseParasite"/>
        </authorList>
    </citation>
    <scope>IDENTIFICATION</scope>
</reference>
<feature type="region of interest" description="Disordered" evidence="2">
    <location>
        <begin position="1"/>
        <end position="88"/>
    </location>
</feature>
<feature type="compositionally biased region" description="Pro residues" evidence="2">
    <location>
        <begin position="1"/>
        <end position="12"/>
    </location>
</feature>
<keyword evidence="1" id="KW-0862">Zinc</keyword>
<feature type="compositionally biased region" description="Polar residues" evidence="2">
    <location>
        <begin position="392"/>
        <end position="401"/>
    </location>
</feature>
<dbReference type="PROSITE" id="PS50157">
    <property type="entry name" value="ZINC_FINGER_C2H2_2"/>
    <property type="match status" value="1"/>
</dbReference>
<dbReference type="WBParaSite" id="snap_masked-unitig_44730-processed-gene-0.0-mRNA-1">
    <property type="protein sequence ID" value="snap_masked-unitig_44730-processed-gene-0.0-mRNA-1"/>
    <property type="gene ID" value="snap_masked-unitig_44730-processed-gene-0.0"/>
</dbReference>
<dbReference type="AlphaFoldDB" id="A0A1I8JS38"/>
<dbReference type="Proteomes" id="UP000095280">
    <property type="component" value="Unplaced"/>
</dbReference>
<accession>A0A1I8JS38</accession>